<dbReference type="GO" id="GO:0003700">
    <property type="term" value="F:DNA-binding transcription factor activity"/>
    <property type="evidence" value="ECO:0007669"/>
    <property type="project" value="InterPro"/>
</dbReference>
<evidence type="ECO:0000313" key="5">
    <source>
        <dbReference type="EMBL" id="SBV95555.1"/>
    </source>
</evidence>
<evidence type="ECO:0000256" key="1">
    <source>
        <dbReference type="ARBA" id="ARBA00023015"/>
    </source>
</evidence>
<dbReference type="InterPro" id="IPR011663">
    <property type="entry name" value="UTRA"/>
</dbReference>
<gene>
    <name evidence="5" type="ORF">KL86DYS1_11422</name>
</gene>
<feature type="domain" description="HTH gntR-type" evidence="4">
    <location>
        <begin position="5"/>
        <end position="73"/>
    </location>
</feature>
<accession>A0A212J8M4</accession>
<dbReference type="InterPro" id="IPR036388">
    <property type="entry name" value="WH-like_DNA-bd_sf"/>
</dbReference>
<keyword evidence="1" id="KW-0805">Transcription regulation</keyword>
<sequence length="253" mass="29193">MKKKIAKYLEISKDIISEIESGYLQPGDKILSENELIKKYKISNTTARKILLEIELKGYVLRLKGKGTFVVNRSEDMHLTRILGSFDTMKDSFSNNLIKEGLTPRNLMMEKVILENGISTNVNGRNYSIEGPVLKLHRLRYANDILMKDETKYVSMTICKKIHLQDLDKSSLFQLYEDKYNLQIENVQRTIGTTVQYPDTLNNFFENEIPLAMFILNGICTVGKGKIVEIEYSLYRGDKYRFAINTKPELLLS</sequence>
<proteinExistence type="predicted"/>
<dbReference type="EMBL" id="FLUM01000001">
    <property type="protein sequence ID" value="SBV95555.1"/>
    <property type="molecule type" value="Genomic_DNA"/>
</dbReference>
<keyword evidence="2" id="KW-0238">DNA-binding</keyword>
<dbReference type="Pfam" id="PF00392">
    <property type="entry name" value="GntR"/>
    <property type="match status" value="1"/>
</dbReference>
<evidence type="ECO:0000256" key="3">
    <source>
        <dbReference type="ARBA" id="ARBA00023163"/>
    </source>
</evidence>
<dbReference type="Pfam" id="PF07702">
    <property type="entry name" value="UTRA"/>
    <property type="match status" value="1"/>
</dbReference>
<dbReference type="Gene3D" id="1.10.10.10">
    <property type="entry name" value="Winged helix-like DNA-binding domain superfamily/Winged helix DNA-binding domain"/>
    <property type="match status" value="1"/>
</dbReference>
<dbReference type="InterPro" id="IPR000524">
    <property type="entry name" value="Tscrpt_reg_HTH_GntR"/>
</dbReference>
<dbReference type="InterPro" id="IPR028978">
    <property type="entry name" value="Chorismate_lyase_/UTRA_dom_sf"/>
</dbReference>
<name>A0A212J8M4_9BACT</name>
<dbReference type="GO" id="GO:0045892">
    <property type="term" value="P:negative regulation of DNA-templated transcription"/>
    <property type="evidence" value="ECO:0007669"/>
    <property type="project" value="TreeGrafter"/>
</dbReference>
<evidence type="ECO:0000256" key="2">
    <source>
        <dbReference type="ARBA" id="ARBA00023125"/>
    </source>
</evidence>
<dbReference type="AlphaFoldDB" id="A0A212J8M4"/>
<dbReference type="SUPFAM" id="SSF64288">
    <property type="entry name" value="Chorismate lyase-like"/>
    <property type="match status" value="1"/>
</dbReference>
<keyword evidence="3" id="KW-0804">Transcription</keyword>
<dbReference type="RefSeq" id="WP_296939364.1">
    <property type="nucleotide sequence ID" value="NZ_LT599032.1"/>
</dbReference>
<dbReference type="Gene3D" id="3.40.1410.10">
    <property type="entry name" value="Chorismate lyase-like"/>
    <property type="match status" value="1"/>
</dbReference>
<dbReference type="InterPro" id="IPR050679">
    <property type="entry name" value="Bact_HTH_transcr_reg"/>
</dbReference>
<dbReference type="SMART" id="SM00345">
    <property type="entry name" value="HTH_GNTR"/>
    <property type="match status" value="1"/>
</dbReference>
<protein>
    <submittedName>
        <fullName evidence="5">Transcriptional regulator, GntR family</fullName>
    </submittedName>
</protein>
<dbReference type="PANTHER" id="PTHR44846">
    <property type="entry name" value="MANNOSYL-D-GLYCERATE TRANSPORT/METABOLISM SYSTEM REPRESSOR MNGR-RELATED"/>
    <property type="match status" value="1"/>
</dbReference>
<dbReference type="PROSITE" id="PS50949">
    <property type="entry name" value="HTH_GNTR"/>
    <property type="match status" value="1"/>
</dbReference>
<dbReference type="PANTHER" id="PTHR44846:SF1">
    <property type="entry name" value="MANNOSYL-D-GLYCERATE TRANSPORT_METABOLISM SYSTEM REPRESSOR MNGR-RELATED"/>
    <property type="match status" value="1"/>
</dbReference>
<dbReference type="CDD" id="cd07377">
    <property type="entry name" value="WHTH_GntR"/>
    <property type="match status" value="1"/>
</dbReference>
<evidence type="ECO:0000259" key="4">
    <source>
        <dbReference type="PROSITE" id="PS50949"/>
    </source>
</evidence>
<organism evidence="5">
    <name type="scientific">uncultured Dysgonomonas sp</name>
    <dbReference type="NCBI Taxonomy" id="206096"/>
    <lineage>
        <taxon>Bacteria</taxon>
        <taxon>Pseudomonadati</taxon>
        <taxon>Bacteroidota</taxon>
        <taxon>Bacteroidia</taxon>
        <taxon>Bacteroidales</taxon>
        <taxon>Dysgonomonadaceae</taxon>
        <taxon>Dysgonomonas</taxon>
        <taxon>environmental samples</taxon>
    </lineage>
</organism>
<dbReference type="InterPro" id="IPR036390">
    <property type="entry name" value="WH_DNA-bd_sf"/>
</dbReference>
<dbReference type="GO" id="GO:0003677">
    <property type="term" value="F:DNA binding"/>
    <property type="evidence" value="ECO:0007669"/>
    <property type="project" value="UniProtKB-KW"/>
</dbReference>
<dbReference type="SUPFAM" id="SSF46785">
    <property type="entry name" value="Winged helix' DNA-binding domain"/>
    <property type="match status" value="1"/>
</dbReference>
<reference evidence="5" key="1">
    <citation type="submission" date="2016-04" db="EMBL/GenBank/DDBJ databases">
        <authorList>
            <person name="Evans L.H."/>
            <person name="Alamgir A."/>
            <person name="Owens N."/>
            <person name="Weber N.D."/>
            <person name="Virtaneva K."/>
            <person name="Barbian K."/>
            <person name="Babar A."/>
            <person name="Rosenke K."/>
        </authorList>
    </citation>
    <scope>NUCLEOTIDE SEQUENCE</scope>
    <source>
        <strain evidence="5">86-1</strain>
    </source>
</reference>